<evidence type="ECO:0000313" key="8">
    <source>
        <dbReference type="EMBL" id="EER01723.1"/>
    </source>
</evidence>
<proteinExistence type="inferred from homology"/>
<dbReference type="AlphaFoldDB" id="C5LNH2"/>
<feature type="compositionally biased region" description="Basic residues" evidence="7">
    <location>
        <begin position="124"/>
        <end position="136"/>
    </location>
</feature>
<dbReference type="GO" id="GO:0005794">
    <property type="term" value="C:Golgi apparatus"/>
    <property type="evidence" value="ECO:0007669"/>
    <property type="project" value="UniProtKB-SubCell"/>
</dbReference>
<dbReference type="Proteomes" id="UP000007800">
    <property type="component" value="Unassembled WGS sequence"/>
</dbReference>
<comment type="subunit">
    <text evidence="6">Part of the multisubunit transport protein particle (TRAPP) complex.</text>
</comment>
<dbReference type="SUPFAM" id="SSF64356">
    <property type="entry name" value="SNARE-like"/>
    <property type="match status" value="1"/>
</dbReference>
<dbReference type="InterPro" id="IPR007233">
    <property type="entry name" value="TRAPPC"/>
</dbReference>
<evidence type="ECO:0000256" key="6">
    <source>
        <dbReference type="RuleBase" id="RU366065"/>
    </source>
</evidence>
<evidence type="ECO:0000256" key="1">
    <source>
        <dbReference type="ARBA" id="ARBA00022448"/>
    </source>
</evidence>
<keyword evidence="9" id="KW-1185">Reference proteome</keyword>
<evidence type="ECO:0000256" key="4">
    <source>
        <dbReference type="ARBA" id="ARBA00023034"/>
    </source>
</evidence>
<dbReference type="RefSeq" id="XP_002769005.1">
    <property type="nucleotide sequence ID" value="XM_002768959.1"/>
</dbReference>
<evidence type="ECO:0000256" key="3">
    <source>
        <dbReference type="ARBA" id="ARBA00022892"/>
    </source>
</evidence>
<dbReference type="GeneID" id="9040298"/>
<keyword evidence="1 6" id="KW-0813">Transport</keyword>
<dbReference type="GO" id="GO:0005783">
    <property type="term" value="C:endoplasmic reticulum"/>
    <property type="evidence" value="ECO:0007669"/>
    <property type="project" value="UniProtKB-SubCell"/>
</dbReference>
<dbReference type="PANTHER" id="PTHR23249">
    <property type="entry name" value="TRAFFICKING PROTEIN PARTICLE COMPLEX SUBUNIT"/>
    <property type="match status" value="1"/>
</dbReference>
<keyword evidence="3 6" id="KW-0931">ER-Golgi transport</keyword>
<evidence type="ECO:0000256" key="7">
    <source>
        <dbReference type="SAM" id="MobiDB-lite"/>
    </source>
</evidence>
<dbReference type="Pfam" id="PF04099">
    <property type="entry name" value="Sybindin"/>
    <property type="match status" value="1"/>
</dbReference>
<keyword evidence="4 6" id="KW-0333">Golgi apparatus</keyword>
<comment type="similarity">
    <text evidence="5">Belongs to the TRAPP small subunits family. BET5 subfamily.</text>
</comment>
<dbReference type="InParanoid" id="C5LNH2"/>
<dbReference type="GO" id="GO:0030008">
    <property type="term" value="C:TRAPP complex"/>
    <property type="evidence" value="ECO:0007669"/>
    <property type="project" value="UniProtKB-UniRule"/>
</dbReference>
<dbReference type="Gene3D" id="3.30.450.70">
    <property type="match status" value="1"/>
</dbReference>
<keyword evidence="2 6" id="KW-0256">Endoplasmic reticulum</keyword>
<evidence type="ECO:0000256" key="2">
    <source>
        <dbReference type="ARBA" id="ARBA00022824"/>
    </source>
</evidence>
<dbReference type="PANTHER" id="PTHR23249:SF16">
    <property type="entry name" value="TRAFFICKING PROTEIN PARTICLE COMPLEX SUBUNIT 1"/>
    <property type="match status" value="1"/>
</dbReference>
<evidence type="ECO:0000313" key="9">
    <source>
        <dbReference type="Proteomes" id="UP000007800"/>
    </source>
</evidence>
<comment type="subcellular location">
    <subcellularLocation>
        <location evidence="6">Endoplasmic reticulum</location>
    </subcellularLocation>
    <subcellularLocation>
        <location evidence="6">Golgi apparatus</location>
        <location evidence="6">cis-Golgi network</location>
    </subcellularLocation>
</comment>
<feature type="region of interest" description="Disordered" evidence="7">
    <location>
        <begin position="110"/>
        <end position="138"/>
    </location>
</feature>
<sequence>MKSFGQAMSPLKAGAGPEGFNTFSTPEYKVHHCESRTGYMFIMTTDPTVEDMQDVMAAIYTDFFVELAVMNPMYEIGGGDYWQQQHQPATEPRPYAHQRWGNDQYSMSGKGSGGWGWQQQQKGGYRKGGYKGKGGGKRWNDVDSMRDLPIERFVQEDMVVDPWASLYPKLKEEHPELYEKYAKYLDDQQLAAVDSHTVK</sequence>
<reference evidence="8 9" key="1">
    <citation type="submission" date="2008-07" db="EMBL/GenBank/DDBJ databases">
        <authorList>
            <person name="El-Sayed N."/>
            <person name="Caler E."/>
            <person name="Inman J."/>
            <person name="Amedeo P."/>
            <person name="Hass B."/>
            <person name="Wortman J."/>
        </authorList>
    </citation>
    <scope>NUCLEOTIDE SEQUENCE [LARGE SCALE GENOMIC DNA]</scope>
    <source>
        <strain evidence="9">ATCC 50983 / TXsc</strain>
    </source>
</reference>
<name>C5LNH2_PERM5</name>
<dbReference type="EMBL" id="GG683778">
    <property type="protein sequence ID" value="EER01723.1"/>
    <property type="molecule type" value="Genomic_DNA"/>
</dbReference>
<accession>C5LNH2</accession>
<evidence type="ECO:0000256" key="5">
    <source>
        <dbReference type="ARBA" id="ARBA00038167"/>
    </source>
</evidence>
<dbReference type="OrthoDB" id="246406at2759"/>
<dbReference type="InterPro" id="IPR011012">
    <property type="entry name" value="Longin-like_dom_sf"/>
</dbReference>
<protein>
    <recommendedName>
        <fullName evidence="6">Trafficking protein particle complex subunit</fullName>
    </recommendedName>
</protein>
<dbReference type="GO" id="GO:0006888">
    <property type="term" value="P:endoplasmic reticulum to Golgi vesicle-mediated transport"/>
    <property type="evidence" value="ECO:0007669"/>
    <property type="project" value="UniProtKB-UniRule"/>
</dbReference>
<dbReference type="SMART" id="SM01399">
    <property type="entry name" value="Sybindin"/>
    <property type="match status" value="1"/>
</dbReference>
<organism evidence="9">
    <name type="scientific">Perkinsus marinus (strain ATCC 50983 / TXsc)</name>
    <dbReference type="NCBI Taxonomy" id="423536"/>
    <lineage>
        <taxon>Eukaryota</taxon>
        <taxon>Sar</taxon>
        <taxon>Alveolata</taxon>
        <taxon>Perkinsozoa</taxon>
        <taxon>Perkinsea</taxon>
        <taxon>Perkinsida</taxon>
        <taxon>Perkinsidae</taxon>
        <taxon>Perkinsus</taxon>
    </lineage>
</organism>
<gene>
    <name evidence="8" type="ORF">Pmar_PMAR008189</name>
</gene>